<accession>A0A3B1A860</accession>
<dbReference type="SUPFAM" id="SSF109604">
    <property type="entry name" value="HD-domain/PDEase-like"/>
    <property type="match status" value="1"/>
</dbReference>
<proteinExistence type="predicted"/>
<dbReference type="InterPro" id="IPR052340">
    <property type="entry name" value="RNase_Y/CdgJ"/>
</dbReference>
<protein>
    <recommendedName>
        <fullName evidence="1">HDOD domain-containing protein</fullName>
    </recommendedName>
</protein>
<dbReference type="InterPro" id="IPR018490">
    <property type="entry name" value="cNMP-bd_dom_sf"/>
</dbReference>
<dbReference type="EMBL" id="UOFT01000061">
    <property type="protein sequence ID" value="VAW97750.1"/>
    <property type="molecule type" value="Genomic_DNA"/>
</dbReference>
<sequence>MIDIKYLLKFDDFKDLDDATLVYISENAEVTHYQVNDRIIAEKESKNTLYLVHGAFDIQTSGGVNQSMSAESERAQHPVFTNNSPGLYARCILPTEIIRIGKDIIDKYGIRHNRDKDNLDYDNLETVVAGNTNVKLIHEITQLFKSNAITLPSLPEIALYINSELNNENLGTKKLAQVIQMDPVIAARIVQVANSALYGGSNSSDSIQNAISKIGLESIRNIVMGVVLRDLFMPNTELVVHKMTQFYESSIRTGVICYELAKQIPEFNPERAFLFGLLHDIGVIPILVAVDAHPELAHKESNLDTVLTQLKSHIGGMILQQWQFDNELIDNAREAYSWDRKVDKADYCDLVQVALKHSHLLGGEKVEGPELFDLPAFKRLGLEELNLIENITALKDISIRITDLIKMICKA</sequence>
<reference evidence="2" key="1">
    <citation type="submission" date="2018-06" db="EMBL/GenBank/DDBJ databases">
        <authorList>
            <person name="Zhirakovskaya E."/>
        </authorList>
    </citation>
    <scope>NUCLEOTIDE SEQUENCE</scope>
</reference>
<dbReference type="PROSITE" id="PS51833">
    <property type="entry name" value="HDOD"/>
    <property type="match status" value="1"/>
</dbReference>
<feature type="domain" description="HDOD" evidence="1">
    <location>
        <begin position="151"/>
        <end position="338"/>
    </location>
</feature>
<name>A0A3B1A860_9ZZZZ</name>
<dbReference type="PANTHER" id="PTHR33525">
    <property type="match status" value="1"/>
</dbReference>
<gene>
    <name evidence="2" type="ORF">MNBD_GAMMA23-620</name>
</gene>
<dbReference type="PANTHER" id="PTHR33525:SF3">
    <property type="entry name" value="RIBONUCLEASE Y"/>
    <property type="match status" value="1"/>
</dbReference>
<dbReference type="InterPro" id="IPR013976">
    <property type="entry name" value="HDOD"/>
</dbReference>
<dbReference type="Gene3D" id="1.10.3210.10">
    <property type="entry name" value="Hypothetical protein af1432"/>
    <property type="match status" value="1"/>
</dbReference>
<organism evidence="2">
    <name type="scientific">hydrothermal vent metagenome</name>
    <dbReference type="NCBI Taxonomy" id="652676"/>
    <lineage>
        <taxon>unclassified sequences</taxon>
        <taxon>metagenomes</taxon>
        <taxon>ecological metagenomes</taxon>
    </lineage>
</organism>
<evidence type="ECO:0000313" key="2">
    <source>
        <dbReference type="EMBL" id="VAW97750.1"/>
    </source>
</evidence>
<dbReference type="Pfam" id="PF08668">
    <property type="entry name" value="HDOD"/>
    <property type="match status" value="1"/>
</dbReference>
<dbReference type="AlphaFoldDB" id="A0A3B1A860"/>
<evidence type="ECO:0000259" key="1">
    <source>
        <dbReference type="PROSITE" id="PS51833"/>
    </source>
</evidence>
<dbReference type="SUPFAM" id="SSF51206">
    <property type="entry name" value="cAMP-binding domain-like"/>
    <property type="match status" value="1"/>
</dbReference>